<accession>A0A0F9LUH5</accession>
<evidence type="ECO:0000313" key="1">
    <source>
        <dbReference type="EMBL" id="KKM97058.1"/>
    </source>
</evidence>
<reference evidence="1" key="1">
    <citation type="journal article" date="2015" name="Nature">
        <title>Complex archaea that bridge the gap between prokaryotes and eukaryotes.</title>
        <authorList>
            <person name="Spang A."/>
            <person name="Saw J.H."/>
            <person name="Jorgensen S.L."/>
            <person name="Zaremba-Niedzwiedzka K."/>
            <person name="Martijn J."/>
            <person name="Lind A.E."/>
            <person name="van Eijk R."/>
            <person name="Schleper C."/>
            <person name="Guy L."/>
            <person name="Ettema T.J."/>
        </authorList>
    </citation>
    <scope>NUCLEOTIDE SEQUENCE</scope>
</reference>
<proteinExistence type="predicted"/>
<sequence length="254" mass="27236">MLANPTISPSFPELEIARGKVAHVTVVRKFGRNPAVGGTEDVWTVGGLYPFPTAALQLRIQAGGNAADASSGANAREITLQGEDTNFNLIEETLATNGIAVSAPTVLSFRRLHRAFVSDVGVYGNTNLGDINIETTAATVLARIGAVLGQTQMAIYTIPNGFTGFLRQFRAQVESPRAVDVTFFQRLRADDIVAPMGATRIISGFNQVTGDLVRQYNAMEVDFPEFTDIWAQASNPTAGTALSVEFCLWLVANV</sequence>
<name>A0A0F9LUH5_9ZZZZ</name>
<gene>
    <name evidence="1" type="ORF">LCGC14_1171890</name>
</gene>
<dbReference type="AlphaFoldDB" id="A0A0F9LUH5"/>
<comment type="caution">
    <text evidence="1">The sequence shown here is derived from an EMBL/GenBank/DDBJ whole genome shotgun (WGS) entry which is preliminary data.</text>
</comment>
<dbReference type="EMBL" id="LAZR01005796">
    <property type="protein sequence ID" value="KKM97058.1"/>
    <property type="molecule type" value="Genomic_DNA"/>
</dbReference>
<protein>
    <submittedName>
        <fullName evidence="1">Uncharacterized protein</fullName>
    </submittedName>
</protein>
<organism evidence="1">
    <name type="scientific">marine sediment metagenome</name>
    <dbReference type="NCBI Taxonomy" id="412755"/>
    <lineage>
        <taxon>unclassified sequences</taxon>
        <taxon>metagenomes</taxon>
        <taxon>ecological metagenomes</taxon>
    </lineage>
</organism>